<dbReference type="GO" id="GO:0008270">
    <property type="term" value="F:zinc ion binding"/>
    <property type="evidence" value="ECO:0007669"/>
    <property type="project" value="UniProtKB-KW"/>
</dbReference>
<evidence type="ECO:0000256" key="3">
    <source>
        <dbReference type="PROSITE-ProRule" id="PRU00047"/>
    </source>
</evidence>
<feature type="compositionally biased region" description="Basic residues" evidence="4">
    <location>
        <begin position="62"/>
        <end position="80"/>
    </location>
</feature>
<keyword evidence="2" id="KW-0645">Protease</keyword>
<feature type="region of interest" description="Disordered" evidence="4">
    <location>
        <begin position="280"/>
        <end position="406"/>
    </location>
</feature>
<keyword evidence="3" id="KW-0479">Metal-binding</keyword>
<gene>
    <name evidence="6" type="ORF">FOMPIDRAFT_1099844</name>
</gene>
<evidence type="ECO:0000256" key="4">
    <source>
        <dbReference type="SAM" id="MobiDB-lite"/>
    </source>
</evidence>
<dbReference type="OrthoDB" id="2804244at2759"/>
<dbReference type="AlphaFoldDB" id="S8DG21"/>
<accession>S8DG21</accession>
<feature type="compositionally biased region" description="Low complexity" evidence="4">
    <location>
        <begin position="167"/>
        <end position="179"/>
    </location>
</feature>
<evidence type="ECO:0000256" key="1">
    <source>
        <dbReference type="ARBA" id="ARBA00022664"/>
    </source>
</evidence>
<keyword evidence="7" id="KW-1185">Reference proteome</keyword>
<dbReference type="InterPro" id="IPR001969">
    <property type="entry name" value="Aspartic_peptidase_AS"/>
</dbReference>
<dbReference type="Gene3D" id="2.40.70.10">
    <property type="entry name" value="Acid Proteases"/>
    <property type="match status" value="1"/>
</dbReference>
<dbReference type="CDD" id="cd00303">
    <property type="entry name" value="retropepsin_like"/>
    <property type="match status" value="1"/>
</dbReference>
<feature type="compositionally biased region" description="Acidic residues" evidence="4">
    <location>
        <begin position="360"/>
        <end position="375"/>
    </location>
</feature>
<keyword evidence="3" id="KW-0863">Zinc-finger</keyword>
<evidence type="ECO:0000259" key="5">
    <source>
        <dbReference type="PROSITE" id="PS50158"/>
    </source>
</evidence>
<dbReference type="HOGENOM" id="CLU_004135_0_0_1"/>
<dbReference type="InterPro" id="IPR021109">
    <property type="entry name" value="Peptidase_aspartic_dom_sf"/>
</dbReference>
<dbReference type="PROSITE" id="PS50158">
    <property type="entry name" value="ZF_CCHC"/>
    <property type="match status" value="1"/>
</dbReference>
<feature type="compositionally biased region" description="Basic and acidic residues" evidence="4">
    <location>
        <begin position="21"/>
        <end position="30"/>
    </location>
</feature>
<feature type="domain" description="CCHC-type" evidence="5">
    <location>
        <begin position="197"/>
        <end position="211"/>
    </location>
</feature>
<organism evidence="6 7">
    <name type="scientific">Fomitopsis schrenkii</name>
    <name type="common">Brown rot fungus</name>
    <dbReference type="NCBI Taxonomy" id="2126942"/>
    <lineage>
        <taxon>Eukaryota</taxon>
        <taxon>Fungi</taxon>
        <taxon>Dikarya</taxon>
        <taxon>Basidiomycota</taxon>
        <taxon>Agaricomycotina</taxon>
        <taxon>Agaricomycetes</taxon>
        <taxon>Polyporales</taxon>
        <taxon>Fomitopsis</taxon>
    </lineage>
</organism>
<dbReference type="GO" id="GO:0006508">
    <property type="term" value="P:proteolysis"/>
    <property type="evidence" value="ECO:0007669"/>
    <property type="project" value="InterPro"/>
</dbReference>
<dbReference type="GO" id="GO:0004190">
    <property type="term" value="F:aspartic-type endopeptidase activity"/>
    <property type="evidence" value="ECO:0007669"/>
    <property type="project" value="UniProtKB-KW"/>
</dbReference>
<feature type="compositionally biased region" description="Polar residues" evidence="4">
    <location>
        <begin position="377"/>
        <end position="394"/>
    </location>
</feature>
<proteinExistence type="predicted"/>
<dbReference type="InterPro" id="IPR036875">
    <property type="entry name" value="Znf_CCHC_sf"/>
</dbReference>
<sequence>LSKPFAMAQVNTKAEALLQRNRFDADRLPSDDESSDDDSDSESESESSDSSSESSESESDKIKRKSKLSKKKKLTKKKSSSKKEDPDQSEDEGSTLKRANAIKRKVVKDKKQGDEVLEDLVRQMNRMSLSDPEYGLLYLRACRIDPLVASVVRAPIIAPTQQNQNMQPLPSAAPSIQPSSIPPPNRPNPPPSRADMKCYGCGATGHGLNNCQTIIDLVSQGVIARDASGRLIMKDGSRIYRGMDEPFVTAIQRQVGSATSHFVTTNSTYCTHATIEECSATETSENESEQSEAEEAFSFPAQRADKTSKEARKNAAKGPLVPPHKGDREAPKKSGNSNPARGKEAWQHQVPIDTVKQEFDPDNDDVIMEDSDPEDQPSPTKKSNSTPKPSNTKGETNKRVPRQNQVQAQVDQWQLLGKVLSTPVTLQVGEVFGMSKEMSHHLQEILKPVKSPAASSKHVVATAFLPRTKGILIHLRMEIDDKPIMAIIDTGSQLNIASRRIWKTLIHRPMDVARSCNMNDANGGAGTLRGLVENVPLRCGGALTWANLYIGDKVPFDLLLGRPWQRGNYVSIDERGDGTYLQFKNSELEVQHEMLVTP</sequence>
<keyword evidence="3" id="KW-0862">Zinc</keyword>
<evidence type="ECO:0000313" key="6">
    <source>
        <dbReference type="EMBL" id="EPS92531.1"/>
    </source>
</evidence>
<dbReference type="STRING" id="743788.S8DG21"/>
<dbReference type="Proteomes" id="UP000015241">
    <property type="component" value="Unassembled WGS sequence"/>
</dbReference>
<dbReference type="EMBL" id="KE504501">
    <property type="protein sequence ID" value="EPS92531.1"/>
    <property type="molecule type" value="Genomic_DNA"/>
</dbReference>
<dbReference type="SUPFAM" id="SSF57756">
    <property type="entry name" value="Retrovirus zinc finger-like domains"/>
    <property type="match status" value="1"/>
</dbReference>
<protein>
    <recommendedName>
        <fullName evidence="5">CCHC-type domain-containing protein</fullName>
    </recommendedName>
</protein>
<dbReference type="InParanoid" id="S8DG21"/>
<feature type="region of interest" description="Disordered" evidence="4">
    <location>
        <begin position="162"/>
        <end position="193"/>
    </location>
</feature>
<feature type="region of interest" description="Disordered" evidence="4">
    <location>
        <begin position="17"/>
        <end position="96"/>
    </location>
</feature>
<name>S8DG21_FOMSC</name>
<feature type="compositionally biased region" description="Acidic residues" evidence="4">
    <location>
        <begin position="31"/>
        <end position="47"/>
    </location>
</feature>
<feature type="compositionally biased region" description="Acidic residues" evidence="4">
    <location>
        <begin position="284"/>
        <end position="295"/>
    </location>
</feature>
<evidence type="ECO:0000313" key="7">
    <source>
        <dbReference type="Proteomes" id="UP000015241"/>
    </source>
</evidence>
<dbReference type="InterPro" id="IPR001878">
    <property type="entry name" value="Znf_CCHC"/>
</dbReference>
<dbReference type="SUPFAM" id="SSF50630">
    <property type="entry name" value="Acid proteases"/>
    <property type="match status" value="1"/>
</dbReference>
<evidence type="ECO:0000256" key="2">
    <source>
        <dbReference type="ARBA" id="ARBA00022750"/>
    </source>
</evidence>
<dbReference type="GO" id="GO:0006397">
    <property type="term" value="P:mRNA processing"/>
    <property type="evidence" value="ECO:0007669"/>
    <property type="project" value="UniProtKB-KW"/>
</dbReference>
<feature type="compositionally biased region" description="Basic and acidic residues" evidence="4">
    <location>
        <begin position="303"/>
        <end position="313"/>
    </location>
</feature>
<dbReference type="eggNOG" id="ENOG502SINH">
    <property type="taxonomic scope" value="Eukaryota"/>
</dbReference>
<keyword evidence="2" id="KW-0378">Hydrolase</keyword>
<feature type="non-terminal residue" evidence="6">
    <location>
        <position position="1"/>
    </location>
</feature>
<feature type="non-terminal residue" evidence="6">
    <location>
        <position position="598"/>
    </location>
</feature>
<feature type="compositionally biased region" description="Pro residues" evidence="4">
    <location>
        <begin position="180"/>
        <end position="192"/>
    </location>
</feature>
<dbReference type="PROSITE" id="PS00141">
    <property type="entry name" value="ASP_PROTEASE"/>
    <property type="match status" value="1"/>
</dbReference>
<keyword evidence="1" id="KW-0507">mRNA processing</keyword>
<keyword evidence="2" id="KW-0064">Aspartyl protease</keyword>
<reference evidence="6 7" key="1">
    <citation type="journal article" date="2012" name="Science">
        <title>The Paleozoic origin of enzymatic lignin decomposition reconstructed from 31 fungal genomes.</title>
        <authorList>
            <person name="Floudas D."/>
            <person name="Binder M."/>
            <person name="Riley R."/>
            <person name="Barry K."/>
            <person name="Blanchette R.A."/>
            <person name="Henrissat B."/>
            <person name="Martinez A.T."/>
            <person name="Otillar R."/>
            <person name="Spatafora J.W."/>
            <person name="Yadav J.S."/>
            <person name="Aerts A."/>
            <person name="Benoit I."/>
            <person name="Boyd A."/>
            <person name="Carlson A."/>
            <person name="Copeland A."/>
            <person name="Coutinho P.M."/>
            <person name="de Vries R.P."/>
            <person name="Ferreira P."/>
            <person name="Findley K."/>
            <person name="Foster B."/>
            <person name="Gaskell J."/>
            <person name="Glotzer D."/>
            <person name="Gorecki P."/>
            <person name="Heitman J."/>
            <person name="Hesse C."/>
            <person name="Hori C."/>
            <person name="Igarashi K."/>
            <person name="Jurgens J.A."/>
            <person name="Kallen N."/>
            <person name="Kersten P."/>
            <person name="Kohler A."/>
            <person name="Kuees U."/>
            <person name="Kumar T.K.A."/>
            <person name="Kuo A."/>
            <person name="LaButti K."/>
            <person name="Larrondo L.F."/>
            <person name="Lindquist E."/>
            <person name="Ling A."/>
            <person name="Lombard V."/>
            <person name="Lucas S."/>
            <person name="Lundell T."/>
            <person name="Martin R."/>
            <person name="McLaughlin D.J."/>
            <person name="Morgenstern I."/>
            <person name="Morin E."/>
            <person name="Murat C."/>
            <person name="Nagy L.G."/>
            <person name="Nolan M."/>
            <person name="Ohm R.A."/>
            <person name="Patyshakuliyeva A."/>
            <person name="Rokas A."/>
            <person name="Ruiz-Duenas F.J."/>
            <person name="Sabat G."/>
            <person name="Salamov A."/>
            <person name="Samejima M."/>
            <person name="Schmutz J."/>
            <person name="Slot J.C."/>
            <person name="St John F."/>
            <person name="Stenlid J."/>
            <person name="Sun H."/>
            <person name="Sun S."/>
            <person name="Syed K."/>
            <person name="Tsang A."/>
            <person name="Wiebenga A."/>
            <person name="Young D."/>
            <person name="Pisabarro A."/>
            <person name="Eastwood D.C."/>
            <person name="Martin F."/>
            <person name="Cullen D."/>
            <person name="Grigoriev I.V."/>
            <person name="Hibbett D.S."/>
        </authorList>
    </citation>
    <scope>NUCLEOTIDE SEQUENCE</scope>
    <source>
        <strain evidence="7">FP-58527</strain>
    </source>
</reference>
<dbReference type="GO" id="GO:0003676">
    <property type="term" value="F:nucleic acid binding"/>
    <property type="evidence" value="ECO:0007669"/>
    <property type="project" value="InterPro"/>
</dbReference>